<comment type="caution">
    <text evidence="2">The sequence shown here is derived from an EMBL/GenBank/DDBJ whole genome shotgun (WGS) entry which is preliminary data.</text>
</comment>
<evidence type="ECO:0000256" key="1">
    <source>
        <dbReference type="SAM" id="MobiDB-lite"/>
    </source>
</evidence>
<evidence type="ECO:0000313" key="3">
    <source>
        <dbReference type="Proteomes" id="UP000692954"/>
    </source>
</evidence>
<organism evidence="2 3">
    <name type="scientific">Paramecium sonneborni</name>
    <dbReference type="NCBI Taxonomy" id="65129"/>
    <lineage>
        <taxon>Eukaryota</taxon>
        <taxon>Sar</taxon>
        <taxon>Alveolata</taxon>
        <taxon>Ciliophora</taxon>
        <taxon>Intramacronucleata</taxon>
        <taxon>Oligohymenophorea</taxon>
        <taxon>Peniculida</taxon>
        <taxon>Parameciidae</taxon>
        <taxon>Paramecium</taxon>
    </lineage>
</organism>
<reference evidence="2" key="1">
    <citation type="submission" date="2021-01" db="EMBL/GenBank/DDBJ databases">
        <authorList>
            <consortium name="Genoscope - CEA"/>
            <person name="William W."/>
        </authorList>
    </citation>
    <scope>NUCLEOTIDE SEQUENCE</scope>
</reference>
<evidence type="ECO:0000313" key="2">
    <source>
        <dbReference type="EMBL" id="CAD8119554.1"/>
    </source>
</evidence>
<feature type="region of interest" description="Disordered" evidence="1">
    <location>
        <begin position="91"/>
        <end position="111"/>
    </location>
</feature>
<name>A0A8S1QXA7_9CILI</name>
<protein>
    <submittedName>
        <fullName evidence="2">Uncharacterized protein</fullName>
    </submittedName>
</protein>
<feature type="compositionally biased region" description="Low complexity" evidence="1">
    <location>
        <begin position="94"/>
        <end position="108"/>
    </location>
</feature>
<keyword evidence="3" id="KW-1185">Reference proteome</keyword>
<proteinExistence type="predicted"/>
<dbReference type="OrthoDB" id="302691at2759"/>
<gene>
    <name evidence="2" type="ORF">PSON_ATCC_30995.1.T1210180</name>
</gene>
<accession>A0A8S1QXA7</accession>
<dbReference type="Proteomes" id="UP000692954">
    <property type="component" value="Unassembled WGS sequence"/>
</dbReference>
<dbReference type="EMBL" id="CAJJDN010000121">
    <property type="protein sequence ID" value="CAD8119554.1"/>
    <property type="molecule type" value="Genomic_DNA"/>
</dbReference>
<sequence length="172" mass="20292">MYNQLIERNAIESLLNICYDDQPQYDDDYESEIKKILQRTITERLKKQKTEISTRLNTISFLSTSKTSTQFRFKTQTRSQTRPERIIAKIRNIQSQPKKPQGQPSSQSLRDFNHKNQAPLKASIISLQNSSAFSILNQSEYHHPVLVIQKKSQYMPRFVLRLQKQQQHLNQK</sequence>
<dbReference type="AlphaFoldDB" id="A0A8S1QXA7"/>